<sequence length="193" mass="20911">MTAEIALVVVGVLALLLWITLAHANRIDLLHQKVSRTGATLDAQLLRRAGLSAELAASGRLDPASSLLLASAADAALSEALEADLDADRAASAGGHREPGRATLTPEREVVESDLTRVLRAVLEQDEEDPSFAEDQLVVEVTQASHRVGLARRFHNDAVMQTRRVRLKPGVRLFRLAGHARMPRTFEMDDAVD</sequence>
<evidence type="ECO:0000313" key="2">
    <source>
        <dbReference type="Proteomes" id="UP000275356"/>
    </source>
</evidence>
<dbReference type="EMBL" id="RKHQ01000002">
    <property type="protein sequence ID" value="ROR93622.1"/>
    <property type="molecule type" value="Genomic_DNA"/>
</dbReference>
<dbReference type="Proteomes" id="UP000275356">
    <property type="component" value="Unassembled WGS sequence"/>
</dbReference>
<gene>
    <name evidence="1" type="ORF">EDD28_3040</name>
</gene>
<keyword evidence="2" id="KW-1185">Reference proteome</keyword>
<protein>
    <recommendedName>
        <fullName evidence="3">LemA protein</fullName>
    </recommendedName>
</protein>
<evidence type="ECO:0000313" key="1">
    <source>
        <dbReference type="EMBL" id="ROR93622.1"/>
    </source>
</evidence>
<dbReference type="InterPro" id="IPR023353">
    <property type="entry name" value="LemA-like_dom_sf"/>
</dbReference>
<dbReference type="AlphaFoldDB" id="A0A3N2D1G3"/>
<dbReference type="RefSeq" id="WP_211339241.1">
    <property type="nucleotide sequence ID" value="NZ_CALFQU010000030.1"/>
</dbReference>
<evidence type="ECO:0008006" key="3">
    <source>
        <dbReference type="Google" id="ProtNLM"/>
    </source>
</evidence>
<organism evidence="1 2">
    <name type="scientific">Salana multivorans</name>
    <dbReference type="NCBI Taxonomy" id="120377"/>
    <lineage>
        <taxon>Bacteria</taxon>
        <taxon>Bacillati</taxon>
        <taxon>Actinomycetota</taxon>
        <taxon>Actinomycetes</taxon>
        <taxon>Micrococcales</taxon>
        <taxon>Beutenbergiaceae</taxon>
        <taxon>Salana</taxon>
    </lineage>
</organism>
<comment type="caution">
    <text evidence="1">The sequence shown here is derived from an EMBL/GenBank/DDBJ whole genome shotgun (WGS) entry which is preliminary data.</text>
</comment>
<name>A0A3N2D1G3_9MICO</name>
<proteinExistence type="predicted"/>
<accession>A0A3N2D1G3</accession>
<dbReference type="Gene3D" id="1.20.1440.20">
    <property type="entry name" value="LemA-like domain"/>
    <property type="match status" value="1"/>
</dbReference>
<reference evidence="1 2" key="1">
    <citation type="submission" date="2018-11" db="EMBL/GenBank/DDBJ databases">
        <title>Sequencing the genomes of 1000 actinobacteria strains.</title>
        <authorList>
            <person name="Klenk H.-P."/>
        </authorList>
    </citation>
    <scope>NUCLEOTIDE SEQUENCE [LARGE SCALE GENOMIC DNA]</scope>
    <source>
        <strain evidence="1 2">DSM 13521</strain>
    </source>
</reference>